<feature type="transmembrane region" description="Helical" evidence="5">
    <location>
        <begin position="200"/>
        <end position="220"/>
    </location>
</feature>
<organism evidence="7 8">
    <name type="scientific">Mangrovactinospora gilvigrisea</name>
    <dbReference type="NCBI Taxonomy" id="1428644"/>
    <lineage>
        <taxon>Bacteria</taxon>
        <taxon>Bacillati</taxon>
        <taxon>Actinomycetota</taxon>
        <taxon>Actinomycetes</taxon>
        <taxon>Kitasatosporales</taxon>
        <taxon>Streptomycetaceae</taxon>
        <taxon>Mangrovactinospora</taxon>
    </lineage>
</organism>
<evidence type="ECO:0000313" key="7">
    <source>
        <dbReference type="EMBL" id="OIV35711.1"/>
    </source>
</evidence>
<dbReference type="Gene3D" id="1.20.1720.10">
    <property type="entry name" value="Multidrug resistance protein D"/>
    <property type="match status" value="1"/>
</dbReference>
<accession>A0A1J7BAJ1</accession>
<evidence type="ECO:0000256" key="5">
    <source>
        <dbReference type="SAM" id="Phobius"/>
    </source>
</evidence>
<protein>
    <submittedName>
        <fullName evidence="7">MFS transporter</fullName>
    </submittedName>
</protein>
<reference evidence="7 8" key="1">
    <citation type="submission" date="2016-10" db="EMBL/GenBank/DDBJ databases">
        <title>Genome sequence of Streptomyces gilvigriseus MUSC 26.</title>
        <authorList>
            <person name="Lee L.-H."/>
            <person name="Ser H.-L."/>
        </authorList>
    </citation>
    <scope>NUCLEOTIDE SEQUENCE [LARGE SCALE GENOMIC DNA]</scope>
    <source>
        <strain evidence="7 8">MUSC 26</strain>
    </source>
</reference>
<dbReference type="PANTHER" id="PTHR23501:SF1">
    <property type="entry name" value="TRANSPORT PROTEIN HSRA-RELATED"/>
    <property type="match status" value="1"/>
</dbReference>
<feature type="transmembrane region" description="Helical" evidence="5">
    <location>
        <begin position="403"/>
        <end position="420"/>
    </location>
</feature>
<evidence type="ECO:0000256" key="2">
    <source>
        <dbReference type="ARBA" id="ARBA00022692"/>
    </source>
</evidence>
<feature type="transmembrane region" description="Helical" evidence="5">
    <location>
        <begin position="75"/>
        <end position="94"/>
    </location>
</feature>
<feature type="transmembrane region" description="Helical" evidence="5">
    <location>
        <begin position="100"/>
        <end position="121"/>
    </location>
</feature>
<dbReference type="Proteomes" id="UP000243342">
    <property type="component" value="Unassembled WGS sequence"/>
</dbReference>
<dbReference type="AlphaFoldDB" id="A0A1J7BAJ1"/>
<feature type="transmembrane region" description="Helical" evidence="5">
    <location>
        <begin position="269"/>
        <end position="291"/>
    </location>
</feature>
<feature type="transmembrane region" description="Helical" evidence="5">
    <location>
        <begin position="133"/>
        <end position="155"/>
    </location>
</feature>
<proteinExistence type="predicted"/>
<feature type="transmembrane region" description="Helical" evidence="5">
    <location>
        <begin position="161"/>
        <end position="180"/>
    </location>
</feature>
<dbReference type="PROSITE" id="PS50850">
    <property type="entry name" value="MFS"/>
    <property type="match status" value="1"/>
</dbReference>
<evidence type="ECO:0000256" key="1">
    <source>
        <dbReference type="ARBA" id="ARBA00004651"/>
    </source>
</evidence>
<feature type="transmembrane region" description="Helical" evidence="5">
    <location>
        <begin position="426"/>
        <end position="445"/>
    </location>
</feature>
<sequence length="461" mass="47684">MIDQRHRRTALLVAGCFFMENLDGTIVSTSAPRIAASLHTAPASVGLVVTAYLLTLAVLIPLSGWLAARLGARKVFLTAIVLFLLASAACASAADLGQLVAMRVLQGIGGAMMVPVGRLMVVSTSDKRDIPRLIAYVTWPGLAAPVIAPLVGGLLTTYASWRWMFLINLPLGVVAFVAAWRLIRGADAERRSAAEAPLDWAGMVLTSTGLGALTYAAHLVSVPGSGAWAESGMFAAAVVLLAAAVWRLLRARHPLIELRALRIRTFRSAIAGGAAHWTACGAVPFLLPLLFEQVYGWSAVTAGAVVLFVFVGNIGIKPATTYLMNRFGFRPLMVTATLGVAASLAAFAALPDGAPMAVAAAVALVSGAARSLGMTCYNTIAYADVPAERMRDANTMMATTQQVGTGLGVAAATVALRIGGGVGHPYPVACALIGCIALIAFAEAARLGRGEGAAVLSAQRG</sequence>
<evidence type="ECO:0000256" key="3">
    <source>
        <dbReference type="ARBA" id="ARBA00022989"/>
    </source>
</evidence>
<dbReference type="InterPro" id="IPR036259">
    <property type="entry name" value="MFS_trans_sf"/>
</dbReference>
<dbReference type="Gene3D" id="1.20.1250.20">
    <property type="entry name" value="MFS general substrate transporter like domains"/>
    <property type="match status" value="1"/>
</dbReference>
<dbReference type="PANTHER" id="PTHR23501">
    <property type="entry name" value="MAJOR FACILITATOR SUPERFAMILY"/>
    <property type="match status" value="1"/>
</dbReference>
<feature type="transmembrane region" description="Helical" evidence="5">
    <location>
        <begin position="297"/>
        <end position="316"/>
    </location>
</feature>
<feature type="transmembrane region" description="Helical" evidence="5">
    <location>
        <begin position="45"/>
        <end position="68"/>
    </location>
</feature>
<keyword evidence="4 5" id="KW-0472">Membrane</keyword>
<dbReference type="OrthoDB" id="9812221at2"/>
<dbReference type="SUPFAM" id="SSF103473">
    <property type="entry name" value="MFS general substrate transporter"/>
    <property type="match status" value="1"/>
</dbReference>
<dbReference type="RefSeq" id="WP_071658327.1">
    <property type="nucleotide sequence ID" value="NZ_MLCF01000133.1"/>
</dbReference>
<evidence type="ECO:0000259" key="6">
    <source>
        <dbReference type="PROSITE" id="PS50850"/>
    </source>
</evidence>
<dbReference type="InterPro" id="IPR020846">
    <property type="entry name" value="MFS_dom"/>
</dbReference>
<dbReference type="STRING" id="1428644.BIV57_20120"/>
<feature type="transmembrane region" description="Helical" evidence="5">
    <location>
        <begin position="232"/>
        <end position="249"/>
    </location>
</feature>
<evidence type="ECO:0000313" key="8">
    <source>
        <dbReference type="Proteomes" id="UP000243342"/>
    </source>
</evidence>
<keyword evidence="8" id="KW-1185">Reference proteome</keyword>
<dbReference type="InterPro" id="IPR011701">
    <property type="entry name" value="MFS"/>
</dbReference>
<dbReference type="GO" id="GO:0022857">
    <property type="term" value="F:transmembrane transporter activity"/>
    <property type="evidence" value="ECO:0007669"/>
    <property type="project" value="InterPro"/>
</dbReference>
<comment type="caution">
    <text evidence="7">The sequence shown here is derived from an EMBL/GenBank/DDBJ whole genome shotgun (WGS) entry which is preliminary data.</text>
</comment>
<keyword evidence="3 5" id="KW-1133">Transmembrane helix</keyword>
<feature type="transmembrane region" description="Helical" evidence="5">
    <location>
        <begin position="356"/>
        <end position="382"/>
    </location>
</feature>
<gene>
    <name evidence="7" type="ORF">BIV57_20120</name>
</gene>
<evidence type="ECO:0000256" key="4">
    <source>
        <dbReference type="ARBA" id="ARBA00023136"/>
    </source>
</evidence>
<feature type="domain" description="Major facilitator superfamily (MFS) profile" evidence="6">
    <location>
        <begin position="9"/>
        <end position="446"/>
    </location>
</feature>
<dbReference type="GO" id="GO:0005886">
    <property type="term" value="C:plasma membrane"/>
    <property type="evidence" value="ECO:0007669"/>
    <property type="project" value="UniProtKB-SubCell"/>
</dbReference>
<name>A0A1J7BAJ1_9ACTN</name>
<keyword evidence="2 5" id="KW-0812">Transmembrane</keyword>
<dbReference type="EMBL" id="MLCF01000133">
    <property type="protein sequence ID" value="OIV35711.1"/>
    <property type="molecule type" value="Genomic_DNA"/>
</dbReference>
<comment type="subcellular location">
    <subcellularLocation>
        <location evidence="1">Cell membrane</location>
        <topology evidence="1">Multi-pass membrane protein</topology>
    </subcellularLocation>
</comment>
<dbReference type="Pfam" id="PF07690">
    <property type="entry name" value="MFS_1"/>
    <property type="match status" value="1"/>
</dbReference>
<feature type="transmembrane region" description="Helical" evidence="5">
    <location>
        <begin position="328"/>
        <end position="350"/>
    </location>
</feature>